<evidence type="ECO:0000313" key="1">
    <source>
        <dbReference type="EMBL" id="SMO92678.1"/>
    </source>
</evidence>
<dbReference type="Proteomes" id="UP000316916">
    <property type="component" value="Unassembled WGS sequence"/>
</dbReference>
<proteinExistence type="predicted"/>
<dbReference type="AlphaFoldDB" id="A0A521F938"/>
<sequence length="30" mass="3579">MKNEKKVYYTTENKSVKIPPLTTIIHNFLQ</sequence>
<reference evidence="1 2" key="1">
    <citation type="submission" date="2017-05" db="EMBL/GenBank/DDBJ databases">
        <authorList>
            <person name="Varghese N."/>
            <person name="Submissions S."/>
        </authorList>
    </citation>
    <scope>NUCLEOTIDE SEQUENCE [LARGE SCALE GENOMIC DNA]</scope>
    <source>
        <strain evidence="1 2">DSM 29371</strain>
    </source>
</reference>
<organism evidence="1 2">
    <name type="scientific">Chryseobacterium rhizoplanae</name>
    <dbReference type="NCBI Taxonomy" id="1609531"/>
    <lineage>
        <taxon>Bacteria</taxon>
        <taxon>Pseudomonadati</taxon>
        <taxon>Bacteroidota</taxon>
        <taxon>Flavobacteriia</taxon>
        <taxon>Flavobacteriales</taxon>
        <taxon>Weeksellaceae</taxon>
        <taxon>Chryseobacterium group</taxon>
        <taxon>Chryseobacterium</taxon>
    </lineage>
</organism>
<gene>
    <name evidence="1" type="ORF">SAMN06265171_112127</name>
</gene>
<name>A0A521F938_9FLAO</name>
<protein>
    <submittedName>
        <fullName evidence="1">Uncharacterized protein</fullName>
    </submittedName>
</protein>
<accession>A0A521F938</accession>
<evidence type="ECO:0000313" key="2">
    <source>
        <dbReference type="Proteomes" id="UP000316916"/>
    </source>
</evidence>
<dbReference type="EMBL" id="FXTC01000012">
    <property type="protein sequence ID" value="SMO92678.1"/>
    <property type="molecule type" value="Genomic_DNA"/>
</dbReference>
<keyword evidence="2" id="KW-1185">Reference proteome</keyword>